<comment type="caution">
    <text evidence="2">The sequence shown here is derived from an EMBL/GenBank/DDBJ whole genome shotgun (WGS) entry which is preliminary data.</text>
</comment>
<reference evidence="2 3" key="1">
    <citation type="journal article" date="2018" name="BMC Genomics">
        <title>Genomic evidence for intraspecific hybridization in a clonal and extremely halotolerant yeast.</title>
        <authorList>
            <person name="Gostincar C."/>
            <person name="Stajich J.E."/>
            <person name="Zupancic J."/>
            <person name="Zalar P."/>
            <person name="Gunde-Cimerman N."/>
        </authorList>
    </citation>
    <scope>NUCLEOTIDE SEQUENCE [LARGE SCALE GENOMIC DNA]</scope>
    <source>
        <strain evidence="2 3">EXF-10513</strain>
    </source>
</reference>
<evidence type="ECO:0000256" key="1">
    <source>
        <dbReference type="SAM" id="MobiDB-lite"/>
    </source>
</evidence>
<feature type="compositionally biased region" description="Acidic residues" evidence="1">
    <location>
        <begin position="836"/>
        <end position="847"/>
    </location>
</feature>
<accession>A0A3M7HEP6</accession>
<name>A0A3M7HEP6_HORWE</name>
<evidence type="ECO:0000313" key="3">
    <source>
        <dbReference type="Proteomes" id="UP000269539"/>
    </source>
</evidence>
<feature type="region of interest" description="Disordered" evidence="1">
    <location>
        <begin position="395"/>
        <end position="424"/>
    </location>
</feature>
<feature type="compositionally biased region" description="Basic and acidic residues" evidence="1">
    <location>
        <begin position="562"/>
        <end position="577"/>
    </location>
</feature>
<feature type="compositionally biased region" description="Polar residues" evidence="1">
    <location>
        <begin position="606"/>
        <end position="626"/>
    </location>
</feature>
<feature type="compositionally biased region" description="Polar residues" evidence="1">
    <location>
        <begin position="750"/>
        <end position="763"/>
    </location>
</feature>
<feature type="region of interest" description="Disordered" evidence="1">
    <location>
        <begin position="360"/>
        <end position="379"/>
    </location>
</feature>
<feature type="compositionally biased region" description="Basic and acidic residues" evidence="1">
    <location>
        <begin position="865"/>
        <end position="875"/>
    </location>
</feature>
<protein>
    <submittedName>
        <fullName evidence="2">Uncharacterized protein</fullName>
    </submittedName>
</protein>
<feature type="compositionally biased region" description="Polar residues" evidence="1">
    <location>
        <begin position="848"/>
        <end position="861"/>
    </location>
</feature>
<feature type="compositionally biased region" description="Basic and acidic residues" evidence="1">
    <location>
        <begin position="466"/>
        <end position="479"/>
    </location>
</feature>
<feature type="region of interest" description="Disordered" evidence="1">
    <location>
        <begin position="317"/>
        <end position="344"/>
    </location>
</feature>
<proteinExistence type="predicted"/>
<organism evidence="2 3">
    <name type="scientific">Hortaea werneckii</name>
    <name type="common">Black yeast</name>
    <name type="synonym">Cladosporium werneckii</name>
    <dbReference type="NCBI Taxonomy" id="91943"/>
    <lineage>
        <taxon>Eukaryota</taxon>
        <taxon>Fungi</taxon>
        <taxon>Dikarya</taxon>
        <taxon>Ascomycota</taxon>
        <taxon>Pezizomycotina</taxon>
        <taxon>Dothideomycetes</taxon>
        <taxon>Dothideomycetidae</taxon>
        <taxon>Mycosphaerellales</taxon>
        <taxon>Teratosphaeriaceae</taxon>
        <taxon>Hortaea</taxon>
    </lineage>
</organism>
<dbReference type="Proteomes" id="UP000269539">
    <property type="component" value="Unassembled WGS sequence"/>
</dbReference>
<sequence length="932" mass="102741">MRFDFEDLEVYLKPHGDNSEPSRVCERPGIRIGGNFKTAWVYAQWKTDSKFDIVISFGKNFKLGSANIIQIDVRAGKGQTNHCFRDSAVFGIQTSWVQEQQHVLSSFTAKAYDQACGPELQADGAGKPIALSAAPGNVPEGSSEKNWAFLIRPMQDEQGEQPPNPPSSQRLWLICCSLGQGNAGKRKSFEGKSFDRDTTPGNITVYITRGKVPRAPSDEVDHNPADERVCLPKNMANFKALPGQEGDPQIVEFRPLALSSRPTFWLETYKDGNPKMPHKYDNGLIVQQDAAFIQARERTYDLRQRMSSEWKTRKAELQSLHNGRRNTRSSSGSGLSTTQSTMAQGDEAGVEIALATYTGRQSAAESNTMEPDVPEESPQTEILPEITFCDCPKDHTPKRHKEGGMARARARPVNRSEGRGISSQTSTADLIDRCKPCGACGNPKVALKNRDDYKSQMQKVLASQRGDSRRIETPDREKLPIAPTTLKHPRKHQAKESSTLQPKGFFARFANGIESSSDERPLPAIPQKRKHNDQTRKQRTGSLASDASPRPIAAQQQSAEESSLHDDSATPNLDDRSGTQARETPSMADSDGRIVDDDEESPVQLGRNSSVQLTRDSTGQFAQDSQVHVEEEDPLSHVSEGSDISNQRDPQPVHDSANGRLMQRAATADMGSGISDANGKIALGTHPAEVSHPHESAISSQQTHLPLERDSNKGMRTYAEKATQSAGAMLGLPTSSSYKEPGGLGYPTRAPQQQLYPASNQHNENTDGQHKQAHSRSSIDQGQARRLEQYASPAPSDGHQHRGDSVVPDQRIIGNTPAPSMESARSPSMPPGPQDDVIDLTNCDDDSPSSASNRQASQTAMDSAEQEREVEDRLARTRRKKQRLQTQRQRLIFDERLIDLEDEEYDLLEQKRQLATGRVVKSEPSGIVKSEQ</sequence>
<evidence type="ECO:0000313" key="2">
    <source>
        <dbReference type="EMBL" id="RMZ11861.1"/>
    </source>
</evidence>
<feature type="compositionally biased region" description="Polar residues" evidence="1">
    <location>
        <begin position="360"/>
        <end position="369"/>
    </location>
</feature>
<dbReference type="AlphaFoldDB" id="A0A3M7HEP6"/>
<dbReference type="EMBL" id="QWIO01000049">
    <property type="protein sequence ID" value="RMZ11861.1"/>
    <property type="molecule type" value="Genomic_DNA"/>
</dbReference>
<dbReference type="VEuPathDB" id="FungiDB:BTJ68_09161"/>
<feature type="compositionally biased region" description="Low complexity" evidence="1">
    <location>
        <begin position="328"/>
        <end position="341"/>
    </location>
</feature>
<dbReference type="VEuPathDB" id="FungiDB:BTJ68_10711"/>
<feature type="region of interest" description="Disordered" evidence="1">
    <location>
        <begin position="453"/>
        <end position="886"/>
    </location>
</feature>
<gene>
    <name evidence="2" type="ORF">D0864_00862</name>
</gene>